<dbReference type="EMBL" id="CAJNOW010000371">
    <property type="protein sequence ID" value="CAF1273927.1"/>
    <property type="molecule type" value="Genomic_DNA"/>
</dbReference>
<evidence type="ECO:0000313" key="3">
    <source>
        <dbReference type="Proteomes" id="UP000663834"/>
    </source>
</evidence>
<dbReference type="Proteomes" id="UP000663834">
    <property type="component" value="Unassembled WGS sequence"/>
</dbReference>
<evidence type="ECO:0000256" key="1">
    <source>
        <dbReference type="SAM" id="MobiDB-lite"/>
    </source>
</evidence>
<dbReference type="Gene3D" id="1.25.10.10">
    <property type="entry name" value="Leucine-rich Repeat Variant"/>
    <property type="match status" value="2"/>
</dbReference>
<dbReference type="Pfam" id="PF13646">
    <property type="entry name" value="HEAT_2"/>
    <property type="match status" value="1"/>
</dbReference>
<proteinExistence type="predicted"/>
<dbReference type="InterPro" id="IPR016024">
    <property type="entry name" value="ARM-type_fold"/>
</dbReference>
<dbReference type="PANTHER" id="PTHR12697">
    <property type="entry name" value="PBS LYASE HEAT-LIKE PROTEIN"/>
    <property type="match status" value="1"/>
</dbReference>
<dbReference type="AlphaFoldDB" id="A0A815BT94"/>
<feature type="compositionally biased region" description="Acidic residues" evidence="1">
    <location>
        <begin position="1035"/>
        <end position="1056"/>
    </location>
</feature>
<sequence>MASATTTKLKSLPNIPIPEKLIRNNPFLSDKTPVEQNLLSFVSTGLAFDTDVVQKLCPSAIPFANYNGRSLYVPNRETNRSPRPPHRLEPLVSLTVSKARWEHARRVLAQKPISVEPKKFRPQKPLFYMTQVGDYGGGDDDNDDDESGQEFIEDPVTPTAESEASEEAGENTSGIRRGYGTAEKQARIIAEKDFAQMERNWDQYMFEHMDENTAKFIILKHVHDDERRARLIEYLKKTYNITKLPNPQEVELFPTTNEEEKKDAKKELQKISTQIPDKDVDVSKREIPLYRLPRGLRRRAKEEKKEDFAANMRSSQQVITGNSMIRRETSFYDIMSNKILSTVYRTDHPYEQAMLLGKNTHRPTNEPGVIVLSDKLQFDKVLQKQLPPHPDSIATTLQIDSSAAYDRRKPARGFRRWKALPEVKDPTPHLRMLMSDEELNRAAAIQAFFAQHPPQLPDVNELSLSWLMPSTPDSRLHQILKTNTTISRIIEEWRRKWQVGSQWLDADVEELYEDLHDIHAHVRFTAIVVCSRAAQYLTQKEIDLGLKVHLLPEKLLQSIETLLNDTQERIRTAAAIALVTLHRFSPQVEEILRSCIFNGNPDDRLTAAQCLASVNISTSDIIHELLRNYFDAEDELTREQLILSLAKLSQRTNLVYSLAGEYLNSADANDRIVACKLFPLLKSRPNKDITQKLIHLMWQDLNSSVRRVAGQALGKCGCGQAVHEEVVVRLQSLLWQDRVEALKLIGYLGVLTAKLMQPFLKCFKDDHVSVRDHACRTTYKLQLRDEAIRNLLIDRIEFDPIEKVRYSAVEALGLYGMTNPKCRSVLLWAVRYDKSPLVRAAAPNALVLLEQVSEDIIDTLQSRLLVEKDPTVVQSLKETLEAYHCSVSQDVPIVQEIRNEVRKLNTKNTIWEKIMNLEKDLRLAAAMERLIAPVMDKPVTPIPADSDNKSATTFSNYIQNVAETNASDNDDVPEMWLPELWHTDSKTELWHTDSKTGKIKKHRLPPDETSLNAEPITAEPELSNVCAPSGVLLPVEEEEGEPEEEEEEEESQIILS</sequence>
<dbReference type="InterPro" id="IPR011989">
    <property type="entry name" value="ARM-like"/>
</dbReference>
<feature type="region of interest" description="Disordered" evidence="1">
    <location>
        <begin position="131"/>
        <end position="179"/>
    </location>
</feature>
<name>A0A815BT94_9BILA</name>
<gene>
    <name evidence="2" type="ORF">KQP761_LOCUS3432</name>
</gene>
<protein>
    <recommendedName>
        <fullName evidence="4">HEAT repeat-containing protein 4</fullName>
    </recommendedName>
</protein>
<feature type="region of interest" description="Disordered" evidence="1">
    <location>
        <begin position="997"/>
        <end position="1056"/>
    </location>
</feature>
<evidence type="ECO:0008006" key="4">
    <source>
        <dbReference type="Google" id="ProtNLM"/>
    </source>
</evidence>
<feature type="compositionally biased region" description="Acidic residues" evidence="1">
    <location>
        <begin position="137"/>
        <end position="153"/>
    </location>
</feature>
<evidence type="ECO:0000313" key="2">
    <source>
        <dbReference type="EMBL" id="CAF1273927.1"/>
    </source>
</evidence>
<dbReference type="PANTHER" id="PTHR12697:SF20">
    <property type="entry name" value="HEAT REPEAT-CONTAINING PROTEIN 4"/>
    <property type="match status" value="1"/>
</dbReference>
<dbReference type="OrthoDB" id="5980716at2759"/>
<dbReference type="GO" id="GO:0016491">
    <property type="term" value="F:oxidoreductase activity"/>
    <property type="evidence" value="ECO:0007669"/>
    <property type="project" value="TreeGrafter"/>
</dbReference>
<organism evidence="2 3">
    <name type="scientific">Rotaria magnacalcarata</name>
    <dbReference type="NCBI Taxonomy" id="392030"/>
    <lineage>
        <taxon>Eukaryota</taxon>
        <taxon>Metazoa</taxon>
        <taxon>Spiralia</taxon>
        <taxon>Gnathifera</taxon>
        <taxon>Rotifera</taxon>
        <taxon>Eurotatoria</taxon>
        <taxon>Bdelloidea</taxon>
        <taxon>Philodinida</taxon>
        <taxon>Philodinidae</taxon>
        <taxon>Rotaria</taxon>
    </lineage>
</organism>
<reference evidence="2" key="1">
    <citation type="submission" date="2021-02" db="EMBL/GenBank/DDBJ databases">
        <authorList>
            <person name="Nowell W R."/>
        </authorList>
    </citation>
    <scope>NUCLEOTIDE SEQUENCE</scope>
</reference>
<dbReference type="SUPFAM" id="SSF48371">
    <property type="entry name" value="ARM repeat"/>
    <property type="match status" value="1"/>
</dbReference>
<accession>A0A815BT94</accession>
<comment type="caution">
    <text evidence="2">The sequence shown here is derived from an EMBL/GenBank/DDBJ whole genome shotgun (WGS) entry which is preliminary data.</text>
</comment>